<dbReference type="RefSeq" id="WP_126804470.1">
    <property type="nucleotide sequence ID" value="NZ_PIPL01000003.1"/>
</dbReference>
<comment type="caution">
    <text evidence="2">The sequence shown here is derived from an EMBL/GenBank/DDBJ whole genome shotgun (WGS) entry which is preliminary data.</text>
</comment>
<dbReference type="AlphaFoldDB" id="A0A432W453"/>
<proteinExistence type="predicted"/>
<dbReference type="Pfam" id="PF01963">
    <property type="entry name" value="TraB_PrgY_gumN"/>
    <property type="match status" value="1"/>
</dbReference>
<evidence type="ECO:0000313" key="2">
    <source>
        <dbReference type="EMBL" id="RUO24049.1"/>
    </source>
</evidence>
<organism evidence="2 3">
    <name type="scientific">Aliidiomarina minuta</name>
    <dbReference type="NCBI Taxonomy" id="880057"/>
    <lineage>
        <taxon>Bacteria</taxon>
        <taxon>Pseudomonadati</taxon>
        <taxon>Pseudomonadota</taxon>
        <taxon>Gammaproteobacteria</taxon>
        <taxon>Alteromonadales</taxon>
        <taxon>Idiomarinaceae</taxon>
        <taxon>Aliidiomarina</taxon>
    </lineage>
</organism>
<feature type="chain" id="PRO_5019572973" evidence="1">
    <location>
        <begin position="26"/>
        <end position="287"/>
    </location>
</feature>
<name>A0A432W453_9GAMM</name>
<evidence type="ECO:0000313" key="3">
    <source>
        <dbReference type="Proteomes" id="UP000288293"/>
    </source>
</evidence>
<evidence type="ECO:0000256" key="1">
    <source>
        <dbReference type="SAM" id="SignalP"/>
    </source>
</evidence>
<keyword evidence="3" id="KW-1185">Reference proteome</keyword>
<dbReference type="InterPro" id="IPR047111">
    <property type="entry name" value="YbaP-like"/>
</dbReference>
<dbReference type="InterPro" id="IPR002816">
    <property type="entry name" value="TraB/PrgY/GumN_fam"/>
</dbReference>
<gene>
    <name evidence="2" type="ORF">CWE09_12970</name>
</gene>
<dbReference type="OrthoDB" id="357294at2"/>
<keyword evidence="1" id="KW-0732">Signal</keyword>
<dbReference type="Proteomes" id="UP000288293">
    <property type="component" value="Unassembled WGS sequence"/>
</dbReference>
<sequence>MMNRLIKLATSMMMLLVLSAGPAQASLLWKVSGNELTQPSYLFGTIHVICEDRFIMNDAIEDAFEQSETLVMELDISAPGTMQRLQALMVNEEGPYLDRYLSEEQLETIDAYFRENLGAGVAQLGGLKPMALNSMVMIGGLPCADTTSYEVYFMEQADEQEIPIVALEDVDFQMGLFDEIPLQEQVDWLWEMISDSETGEALMESMVQAYAEQDLDALMEIMMDDPQFNHYMEMFIDERNRNWVAPLREQMHESSAFIAVGAGHLPGDQGLVNLLREAGYEVEAIAQ</sequence>
<protein>
    <submittedName>
        <fullName evidence="2">TraB/GumN family protein</fullName>
    </submittedName>
</protein>
<feature type="signal peptide" evidence="1">
    <location>
        <begin position="1"/>
        <end position="25"/>
    </location>
</feature>
<dbReference type="PANTHER" id="PTHR40590:SF1">
    <property type="entry name" value="CYTOPLASMIC PROTEIN"/>
    <property type="match status" value="1"/>
</dbReference>
<reference evidence="2 3" key="1">
    <citation type="journal article" date="2011" name="Front. Microbiol.">
        <title>Genomic signatures of strain selection and enhancement in Bacillus atrophaeus var. globigii, a historical biowarfare simulant.</title>
        <authorList>
            <person name="Gibbons H.S."/>
            <person name="Broomall S.M."/>
            <person name="McNew L.A."/>
            <person name="Daligault H."/>
            <person name="Chapman C."/>
            <person name="Bruce D."/>
            <person name="Karavis M."/>
            <person name="Krepps M."/>
            <person name="McGregor P.A."/>
            <person name="Hong C."/>
            <person name="Park K.H."/>
            <person name="Akmal A."/>
            <person name="Feldman A."/>
            <person name="Lin J.S."/>
            <person name="Chang W.E."/>
            <person name="Higgs B.W."/>
            <person name="Demirev P."/>
            <person name="Lindquist J."/>
            <person name="Liem A."/>
            <person name="Fochler E."/>
            <person name="Read T.D."/>
            <person name="Tapia R."/>
            <person name="Johnson S."/>
            <person name="Bishop-Lilly K.A."/>
            <person name="Detter C."/>
            <person name="Han C."/>
            <person name="Sozhamannan S."/>
            <person name="Rosenzweig C.N."/>
            <person name="Skowronski E.W."/>
        </authorList>
    </citation>
    <scope>NUCLEOTIDE SEQUENCE [LARGE SCALE GENOMIC DNA]</scope>
    <source>
        <strain evidence="2 3">MLST1</strain>
    </source>
</reference>
<dbReference type="CDD" id="cd14789">
    <property type="entry name" value="Tiki"/>
    <property type="match status" value="1"/>
</dbReference>
<accession>A0A432W453</accession>
<dbReference type="EMBL" id="PIPL01000003">
    <property type="protein sequence ID" value="RUO24049.1"/>
    <property type="molecule type" value="Genomic_DNA"/>
</dbReference>
<dbReference type="PANTHER" id="PTHR40590">
    <property type="entry name" value="CYTOPLASMIC PROTEIN-RELATED"/>
    <property type="match status" value="1"/>
</dbReference>